<feature type="transmembrane region" description="Helical" evidence="1">
    <location>
        <begin position="74"/>
        <end position="105"/>
    </location>
</feature>
<dbReference type="SMART" id="SM00460">
    <property type="entry name" value="TGc"/>
    <property type="match status" value="1"/>
</dbReference>
<keyword evidence="4" id="KW-1185">Reference proteome</keyword>
<evidence type="ECO:0000313" key="4">
    <source>
        <dbReference type="Proteomes" id="UP000011864"/>
    </source>
</evidence>
<name>M4RRN9_9ALTE</name>
<keyword evidence="1" id="KW-1133">Transmembrane helix</keyword>
<dbReference type="EMBL" id="CP003837">
    <property type="protein sequence ID" value="AGH45323.1"/>
    <property type="molecule type" value="Genomic_DNA"/>
</dbReference>
<protein>
    <recommendedName>
        <fullName evidence="2">Transglutaminase-like domain-containing protein</fullName>
    </recommendedName>
</protein>
<feature type="domain" description="Transglutaminase-like" evidence="2">
    <location>
        <begin position="419"/>
        <end position="493"/>
    </location>
</feature>
<keyword evidence="1" id="KW-0472">Membrane</keyword>
<evidence type="ECO:0000259" key="2">
    <source>
        <dbReference type="SMART" id="SM00460"/>
    </source>
</evidence>
<dbReference type="eggNOG" id="COG1305">
    <property type="taxonomic scope" value="Bacteria"/>
</dbReference>
<dbReference type="AlphaFoldDB" id="M4RRN9"/>
<feature type="transmembrane region" description="Helical" evidence="1">
    <location>
        <begin position="21"/>
        <end position="54"/>
    </location>
</feature>
<keyword evidence="1" id="KW-0812">Transmembrane</keyword>
<dbReference type="InterPro" id="IPR002931">
    <property type="entry name" value="Transglutaminase-like"/>
</dbReference>
<organism evidence="3 4">
    <name type="scientific">Paraglaciecola psychrophila 170</name>
    <dbReference type="NCBI Taxonomy" id="1129794"/>
    <lineage>
        <taxon>Bacteria</taxon>
        <taxon>Pseudomonadati</taxon>
        <taxon>Pseudomonadota</taxon>
        <taxon>Gammaproteobacteria</taxon>
        <taxon>Alteromonadales</taxon>
        <taxon>Alteromonadaceae</taxon>
        <taxon>Paraglaciecola</taxon>
    </lineage>
</organism>
<reference evidence="3 4" key="1">
    <citation type="journal article" date="2013" name="Genome Announc.">
        <title>Complete Genome Sequence of Glaciecola psychrophila Strain 170T.</title>
        <authorList>
            <person name="Yin J."/>
            <person name="Chen J."/>
            <person name="Liu G."/>
            <person name="Yu Y."/>
            <person name="Song L."/>
            <person name="Wang X."/>
            <person name="Qu X."/>
        </authorList>
    </citation>
    <scope>NUCLEOTIDE SEQUENCE [LARGE SCALE GENOMIC DNA]</scope>
    <source>
        <strain evidence="3 4">170</strain>
    </source>
</reference>
<dbReference type="OrthoDB" id="9804872at2"/>
<sequence length="695" mass="78888">MLFKLKQKTSPQDTAQFSGNIALLLAAVLVLVSFSLFSSILTWILLLVACGAVIRGAIYYNHYKHLPSIRTLNLLALLSILGLIYSALSAGLLFGMVNLLILACALKLMQMRSQKDVYQLVISLSFLIGCGFIFNQSIGFSLFYGLMCMTLLLSLACYHAPSNTMRKQLKTISLLSLQALPIGVLMFLVLPQLSPLWHTPKAKGAQTGLSEQITPGDIAALSQSSELAFRATFEDTPPKARQRYWRAIVMEDFDGKTWKVHPYRQKVREYQLETKQQFEPKLTGPFFNYEVIAEPTYQPWLFALDIAVPANTQSSRNIMQSSDFLLFNRQPVVSKYQYAVRSYPEALASQTLTKTDKQINLGLPEKDNKRTRVWVNNLRAQHQENDKFIEAILSHFTENPFVYTLRPDVMLVDPVDRFLFDNQAGFCSHYASALAYALRLGGIPARIVTGYQGGELIENTGKSPYLSIYQYDAHAWVETWGDNSGWQRIDPTAIVSPDRIEFGLQQAMQEEGSFLADSPFALARLANIAWLNNIRLFLADIDYNWSRWVLGFNSDKQRDLFKSILGKLTPDRLSILGVGIVFSIALLLSLFFLPHWLQNRLATTQRLYLKALNALENAGTQRATWQGPSAFSQQISERYPHKVSVPFSQLTQYYLRLTYQNKQDPKTTVLTTKQCHRMMRRHLALLKTELSKHKA</sequence>
<dbReference type="RefSeq" id="WP_015430944.1">
    <property type="nucleotide sequence ID" value="NC_020514.1"/>
</dbReference>
<feature type="transmembrane region" description="Helical" evidence="1">
    <location>
        <begin position="573"/>
        <end position="597"/>
    </location>
</feature>
<dbReference type="PANTHER" id="PTHR42736:SF1">
    <property type="entry name" value="PROTEIN-GLUTAMINE GAMMA-GLUTAMYLTRANSFERASE"/>
    <property type="match status" value="1"/>
</dbReference>
<dbReference type="InterPro" id="IPR021878">
    <property type="entry name" value="TgpA_N"/>
</dbReference>
<dbReference type="STRING" id="1129794.C427_3214"/>
<evidence type="ECO:0000256" key="1">
    <source>
        <dbReference type="SAM" id="Phobius"/>
    </source>
</evidence>
<dbReference type="Pfam" id="PF01841">
    <property type="entry name" value="Transglut_core"/>
    <property type="match status" value="1"/>
</dbReference>
<dbReference type="Pfam" id="PF11992">
    <property type="entry name" value="TgpA_N"/>
    <property type="match status" value="1"/>
</dbReference>
<evidence type="ECO:0000313" key="3">
    <source>
        <dbReference type="EMBL" id="AGH45323.1"/>
    </source>
</evidence>
<dbReference type="PATRIC" id="fig|1129794.4.peg.3197"/>
<feature type="transmembrane region" description="Helical" evidence="1">
    <location>
        <begin position="117"/>
        <end position="134"/>
    </location>
</feature>
<dbReference type="InterPro" id="IPR052901">
    <property type="entry name" value="Bact_TGase-like"/>
</dbReference>
<dbReference type="InterPro" id="IPR038765">
    <property type="entry name" value="Papain-like_cys_pep_sf"/>
</dbReference>
<dbReference type="Proteomes" id="UP000011864">
    <property type="component" value="Chromosome"/>
</dbReference>
<dbReference type="Gene3D" id="3.10.620.30">
    <property type="match status" value="1"/>
</dbReference>
<feature type="transmembrane region" description="Helical" evidence="1">
    <location>
        <begin position="172"/>
        <end position="190"/>
    </location>
</feature>
<dbReference type="SUPFAM" id="SSF54001">
    <property type="entry name" value="Cysteine proteinases"/>
    <property type="match status" value="1"/>
</dbReference>
<dbReference type="KEGG" id="gps:C427_3214"/>
<dbReference type="HOGENOM" id="CLU_012397_0_0_6"/>
<gene>
    <name evidence="3" type="ORF">C427_3214</name>
</gene>
<accession>M4RRN9</accession>
<dbReference type="PANTHER" id="PTHR42736">
    <property type="entry name" value="PROTEIN-GLUTAMINE GAMMA-GLUTAMYLTRANSFERASE"/>
    <property type="match status" value="1"/>
</dbReference>
<proteinExistence type="predicted"/>
<feature type="transmembrane region" description="Helical" evidence="1">
    <location>
        <begin position="140"/>
        <end position="160"/>
    </location>
</feature>